<name>N9VBV3_9BACT</name>
<feature type="region of interest" description="Disordered" evidence="2">
    <location>
        <begin position="29"/>
        <end position="91"/>
    </location>
</feature>
<keyword evidence="3" id="KW-0732">Signal</keyword>
<feature type="signal peptide" evidence="3">
    <location>
        <begin position="1"/>
        <end position="22"/>
    </location>
</feature>
<organism evidence="4 5">
    <name type="scientific">Metamycoplasma auris 15026</name>
    <dbReference type="NCBI Taxonomy" id="1188233"/>
    <lineage>
        <taxon>Bacteria</taxon>
        <taxon>Bacillati</taxon>
        <taxon>Mycoplasmatota</taxon>
        <taxon>Mycoplasmoidales</taxon>
        <taxon>Metamycoplasmataceae</taxon>
        <taxon>Metamycoplasma</taxon>
    </lineage>
</organism>
<comment type="caution">
    <text evidence="4">The sequence shown here is derived from an EMBL/GenBank/DDBJ whole genome shotgun (WGS) entry which is preliminary data.</text>
</comment>
<evidence type="ECO:0008006" key="6">
    <source>
        <dbReference type="Google" id="ProtNLM"/>
    </source>
</evidence>
<dbReference type="RefSeq" id="WP_004423756.1">
    <property type="nucleotide sequence ID" value="NZ_AORI01000005.1"/>
</dbReference>
<evidence type="ECO:0000256" key="2">
    <source>
        <dbReference type="SAM" id="MobiDB-lite"/>
    </source>
</evidence>
<dbReference type="STRING" id="1188233.MAU_1950"/>
<sequence length="211" mass="24477">MKLKNLLLVSISSLVASIPLFSASCETKKNNDEVSNNWNASNTNTNTPSSTTSDKRNNEENSAEKSNELNTSNSENAENKPMNDESIEDERPLILQKLKEQLETYKNKLVKLEQEIEKLKKEEEKEREDLKKQEEALEKLIKEVESNASEENIKKLQEMQQEHDKLYKKWNDSHIAKDLDKALFEKQKIEKTLIPSTESEIKKLTKELKKK</sequence>
<dbReference type="PATRIC" id="fig|1188233.3.peg.197"/>
<keyword evidence="1" id="KW-0175">Coiled coil</keyword>
<feature type="compositionally biased region" description="Basic and acidic residues" evidence="2">
    <location>
        <begin position="53"/>
        <end position="67"/>
    </location>
</feature>
<accession>N9VBV3</accession>
<feature type="coiled-coil region" evidence="1">
    <location>
        <begin position="95"/>
        <end position="169"/>
    </location>
</feature>
<dbReference type="AlphaFoldDB" id="N9VBV3"/>
<gene>
    <name evidence="4" type="ORF">MAU_1950</name>
</gene>
<protein>
    <recommendedName>
        <fullName evidence="6">Lipoprotein</fullName>
    </recommendedName>
</protein>
<feature type="chain" id="PRO_5004155351" description="Lipoprotein" evidence="3">
    <location>
        <begin position="23"/>
        <end position="211"/>
    </location>
</feature>
<dbReference type="EMBL" id="AORI01000005">
    <property type="protein sequence ID" value="ENY69153.1"/>
    <property type="molecule type" value="Genomic_DNA"/>
</dbReference>
<feature type="compositionally biased region" description="Low complexity" evidence="2">
    <location>
        <begin position="35"/>
        <end position="52"/>
    </location>
</feature>
<reference evidence="4 5" key="1">
    <citation type="journal article" date="2013" name="Genome Announc.">
        <title>Draft Genome Sequences of Mycoplasma auris and Mycoplasma yeatsii, Two Species of the Ear Canal of Caprinae.</title>
        <authorList>
            <person name="Dordet-Frisoni E."/>
            <person name="Baranowski E."/>
            <person name="Barre A."/>
            <person name="Blanchard A."/>
            <person name="Breton M."/>
            <person name="Couture C."/>
            <person name="Dupuy V."/>
            <person name="Gaurivaud P."/>
            <person name="Jacob D."/>
            <person name="Lemaitre C."/>
            <person name="Manso-Silvan L."/>
            <person name="Nikolski M."/>
            <person name="Nouvel L.X."/>
            <person name="Poumarat F."/>
            <person name="Sirand-Pugnet P."/>
            <person name="Thebault P."/>
            <person name="Theil S."/>
            <person name="Thiaucourt F."/>
            <person name="Citti C."/>
            <person name="Tardy F."/>
        </authorList>
    </citation>
    <scope>NUCLEOTIDE SEQUENCE [LARGE SCALE GENOMIC DNA]</scope>
    <source>
        <strain evidence="4 5">15026</strain>
    </source>
</reference>
<dbReference type="PROSITE" id="PS51257">
    <property type="entry name" value="PROKAR_LIPOPROTEIN"/>
    <property type="match status" value="1"/>
</dbReference>
<proteinExistence type="predicted"/>
<evidence type="ECO:0000256" key="1">
    <source>
        <dbReference type="SAM" id="Coils"/>
    </source>
</evidence>
<evidence type="ECO:0000313" key="4">
    <source>
        <dbReference type="EMBL" id="ENY69153.1"/>
    </source>
</evidence>
<evidence type="ECO:0000313" key="5">
    <source>
        <dbReference type="Proteomes" id="UP000013131"/>
    </source>
</evidence>
<keyword evidence="5" id="KW-1185">Reference proteome</keyword>
<feature type="compositionally biased region" description="Basic and acidic residues" evidence="2">
    <location>
        <begin position="77"/>
        <end position="91"/>
    </location>
</feature>
<evidence type="ECO:0000256" key="3">
    <source>
        <dbReference type="SAM" id="SignalP"/>
    </source>
</evidence>
<dbReference type="Proteomes" id="UP000013131">
    <property type="component" value="Unassembled WGS sequence"/>
</dbReference>